<accession>A0A1C7NP45</accession>
<dbReference type="PANTHER" id="PTHR46430">
    <property type="entry name" value="PROTEIN SKT5-RELATED"/>
    <property type="match status" value="1"/>
</dbReference>
<dbReference type="STRING" id="101091.A0A1C7NP45"/>
<comment type="caution">
    <text evidence="2">The sequence shown here is derived from an EMBL/GenBank/DDBJ whole genome shotgun (WGS) entry which is preliminary data.</text>
</comment>
<dbReference type="InterPro" id="IPR051726">
    <property type="entry name" value="Chitin_Synth_Reg"/>
</dbReference>
<dbReference type="OrthoDB" id="272077at2759"/>
<evidence type="ECO:0000313" key="3">
    <source>
        <dbReference type="Proteomes" id="UP000093000"/>
    </source>
</evidence>
<evidence type="ECO:0000313" key="2">
    <source>
        <dbReference type="EMBL" id="OBZ90901.1"/>
    </source>
</evidence>
<dbReference type="EMBL" id="LUGH01000029">
    <property type="protein sequence ID" value="OBZ90901.1"/>
    <property type="molecule type" value="Genomic_DNA"/>
</dbReference>
<protein>
    <submittedName>
        <fullName evidence="2">Protein SKT5</fullName>
    </submittedName>
</protein>
<dbReference type="Pfam" id="PF08238">
    <property type="entry name" value="Sel1"/>
    <property type="match status" value="7"/>
</dbReference>
<dbReference type="InParanoid" id="A0A1C7NP45"/>
<dbReference type="Proteomes" id="UP000093000">
    <property type="component" value="Unassembled WGS sequence"/>
</dbReference>
<organism evidence="2 3">
    <name type="scientific">Choanephora cucurbitarum</name>
    <dbReference type="NCBI Taxonomy" id="101091"/>
    <lineage>
        <taxon>Eukaryota</taxon>
        <taxon>Fungi</taxon>
        <taxon>Fungi incertae sedis</taxon>
        <taxon>Mucoromycota</taxon>
        <taxon>Mucoromycotina</taxon>
        <taxon>Mucoromycetes</taxon>
        <taxon>Mucorales</taxon>
        <taxon>Mucorineae</taxon>
        <taxon>Choanephoraceae</taxon>
        <taxon>Choanephoroideae</taxon>
        <taxon>Choanephora</taxon>
    </lineage>
</organism>
<keyword evidence="3" id="KW-1185">Reference proteome</keyword>
<dbReference type="Gene3D" id="1.25.40.10">
    <property type="entry name" value="Tetratricopeptide repeat domain"/>
    <property type="match status" value="2"/>
</dbReference>
<gene>
    <name evidence="2" type="primary">SKT5_3</name>
    <name evidence="2" type="ORF">A0J61_01043</name>
</gene>
<keyword evidence="1" id="KW-0677">Repeat</keyword>
<dbReference type="SMART" id="SM00671">
    <property type="entry name" value="SEL1"/>
    <property type="match status" value="7"/>
</dbReference>
<reference evidence="2 3" key="1">
    <citation type="submission" date="2016-03" db="EMBL/GenBank/DDBJ databases">
        <title>Choanephora cucurbitarum.</title>
        <authorList>
            <person name="Min B."/>
            <person name="Park H."/>
            <person name="Park J.-H."/>
            <person name="Shin H.-D."/>
            <person name="Choi I.-G."/>
        </authorList>
    </citation>
    <scope>NUCLEOTIDE SEQUENCE [LARGE SCALE GENOMIC DNA]</scope>
    <source>
        <strain evidence="2 3">KUS-F28377</strain>
    </source>
</reference>
<dbReference type="SUPFAM" id="SSF81901">
    <property type="entry name" value="HCP-like"/>
    <property type="match status" value="1"/>
</dbReference>
<proteinExistence type="predicted"/>
<name>A0A1C7NP45_9FUNG</name>
<evidence type="ECO:0000256" key="1">
    <source>
        <dbReference type="ARBA" id="ARBA00022737"/>
    </source>
</evidence>
<dbReference type="AlphaFoldDB" id="A0A1C7NP45"/>
<dbReference type="InterPro" id="IPR011990">
    <property type="entry name" value="TPR-like_helical_dom_sf"/>
</dbReference>
<dbReference type="InterPro" id="IPR006597">
    <property type="entry name" value="Sel1-like"/>
</dbReference>
<sequence>MASENPVLLDQDIVNIEYRERNKSPSQQWYFDEFSGIYRQNVGHLNQSLSQCISSNRSKHEPIAESRNSFVSQRQTLFGLDFSIKDTLSAQSIKGDDDNNNEPWPEPTTVEEVYELIRKARASQNRYKQLDLCRMLMEIACRSETPSFVTASPIPGTPRVNTRYREQELRRKKKDDLILDEVLVLEAQKILKRLALGGGIGQGTDGDAQFLLANCYGVGGLGLTLNRERAFSLYIQAAKQNHIESIYRAGVCYETGIGTRKDHQRAVIYYRKAASLSHAVSMYKLGIICLRGFCNHPIQIREGLNWLQRAASAKCPDALYALSTIHFSKEFSNTHLVPDISYAMEMLHESAKLNHVPSQVKLGEMYETGNELVEADDALSIYWYTCAAEQGSADAALALSSWFLTGSTDILDQSDQEAYLWARKAASCQNADRWTLAKAFFLVGMYTEKGIGASDVLQEDVSFWYRRAAALGHLGAIKMLENLL</sequence>